<sequence length="350" mass="37208">MTDEKTAAPAGAAPSRDFDLLRRLSATPELGPLILLIVMLIVFTSINPAFLSLNNISNALTFTVELGLIALGMTLLMTSGEFDLSVGSVFGFTAVVMWTLINSTELGMPLSFAIAMGVAILIGAVNGFFVTRLKIPSFLVTLGMLLVVRGSALWLTSGFPQRTWETGQQWLAEVLVGDFCIGGTGDFCSGGLRVYMSLIWFIVIAAMLHYVLTRTRFGNWIQATGGNPAAARNRGVPIRRVKMLLFMLTSALAGLAGIISSIRVSAANPNSGTTYELEVIAMVVIGGTALMGGRGTILGTVLGVLILRLMRNGIVLIGVPGLAYNIFIGAIILGMMALHSALERRHNEGT</sequence>
<dbReference type="STRING" id="1227549.SAMN05444007_11086"/>
<dbReference type="CDD" id="cd06579">
    <property type="entry name" value="TM_PBP1_transp_AraH_like"/>
    <property type="match status" value="1"/>
</dbReference>
<evidence type="ECO:0000313" key="8">
    <source>
        <dbReference type="Proteomes" id="UP000199379"/>
    </source>
</evidence>
<gene>
    <name evidence="7" type="ORF">SAMN05444007_11086</name>
</gene>
<evidence type="ECO:0000256" key="5">
    <source>
        <dbReference type="ARBA" id="ARBA00023136"/>
    </source>
</evidence>
<dbReference type="OrthoDB" id="7284468at2"/>
<keyword evidence="5 6" id="KW-0472">Membrane</keyword>
<feature type="transmembrane region" description="Helical" evidence="6">
    <location>
        <begin position="244"/>
        <end position="267"/>
    </location>
</feature>
<keyword evidence="4 6" id="KW-1133">Transmembrane helix</keyword>
<dbReference type="Pfam" id="PF02653">
    <property type="entry name" value="BPD_transp_2"/>
    <property type="match status" value="1"/>
</dbReference>
<feature type="transmembrane region" description="Helical" evidence="6">
    <location>
        <begin position="194"/>
        <end position="212"/>
    </location>
</feature>
<dbReference type="EMBL" id="FNYD01000010">
    <property type="protein sequence ID" value="SEJ98339.1"/>
    <property type="molecule type" value="Genomic_DNA"/>
</dbReference>
<dbReference type="RefSeq" id="WP_092369588.1">
    <property type="nucleotide sequence ID" value="NZ_BMGV01000010.1"/>
</dbReference>
<keyword evidence="8" id="KW-1185">Reference proteome</keyword>
<dbReference type="PANTHER" id="PTHR32196:SF72">
    <property type="entry name" value="RIBOSE IMPORT PERMEASE PROTEIN RBSC"/>
    <property type="match status" value="1"/>
</dbReference>
<dbReference type="InterPro" id="IPR001851">
    <property type="entry name" value="ABC_transp_permease"/>
</dbReference>
<protein>
    <submittedName>
        <fullName evidence="7">Monosaccharide ABC transporter membrane protein, CUT2 family</fullName>
    </submittedName>
</protein>
<dbReference type="PANTHER" id="PTHR32196">
    <property type="entry name" value="ABC TRANSPORTER PERMEASE PROTEIN YPHD-RELATED-RELATED"/>
    <property type="match status" value="1"/>
</dbReference>
<evidence type="ECO:0000256" key="1">
    <source>
        <dbReference type="ARBA" id="ARBA00004651"/>
    </source>
</evidence>
<evidence type="ECO:0000256" key="2">
    <source>
        <dbReference type="ARBA" id="ARBA00022475"/>
    </source>
</evidence>
<organism evidence="7 8">
    <name type="scientific">Cribrihabitans marinus</name>
    <dbReference type="NCBI Taxonomy" id="1227549"/>
    <lineage>
        <taxon>Bacteria</taxon>
        <taxon>Pseudomonadati</taxon>
        <taxon>Pseudomonadota</taxon>
        <taxon>Alphaproteobacteria</taxon>
        <taxon>Rhodobacterales</taxon>
        <taxon>Paracoccaceae</taxon>
        <taxon>Cribrihabitans</taxon>
    </lineage>
</organism>
<comment type="subcellular location">
    <subcellularLocation>
        <location evidence="1">Cell membrane</location>
        <topology evidence="1">Multi-pass membrane protein</topology>
    </subcellularLocation>
</comment>
<dbReference type="AlphaFoldDB" id="A0A1H7D904"/>
<name>A0A1H7D904_9RHOB</name>
<reference evidence="7 8" key="1">
    <citation type="submission" date="2016-10" db="EMBL/GenBank/DDBJ databases">
        <authorList>
            <person name="de Groot N.N."/>
        </authorList>
    </citation>
    <scope>NUCLEOTIDE SEQUENCE [LARGE SCALE GENOMIC DNA]</scope>
    <source>
        <strain evidence="7 8">DSM 29340</strain>
    </source>
</reference>
<evidence type="ECO:0000313" key="7">
    <source>
        <dbReference type="EMBL" id="SEJ98339.1"/>
    </source>
</evidence>
<dbReference type="Proteomes" id="UP000199379">
    <property type="component" value="Unassembled WGS sequence"/>
</dbReference>
<proteinExistence type="predicted"/>
<feature type="transmembrane region" description="Helical" evidence="6">
    <location>
        <begin position="30"/>
        <end position="50"/>
    </location>
</feature>
<keyword evidence="3 6" id="KW-0812">Transmembrane</keyword>
<feature type="transmembrane region" description="Helical" evidence="6">
    <location>
        <begin position="107"/>
        <end position="130"/>
    </location>
</feature>
<feature type="transmembrane region" description="Helical" evidence="6">
    <location>
        <begin position="56"/>
        <end position="77"/>
    </location>
</feature>
<keyword evidence="2" id="KW-1003">Cell membrane</keyword>
<evidence type="ECO:0000256" key="4">
    <source>
        <dbReference type="ARBA" id="ARBA00022989"/>
    </source>
</evidence>
<accession>A0A1H7D904</accession>
<dbReference type="GO" id="GO:0005886">
    <property type="term" value="C:plasma membrane"/>
    <property type="evidence" value="ECO:0007669"/>
    <property type="project" value="UniProtKB-SubCell"/>
</dbReference>
<feature type="transmembrane region" description="Helical" evidence="6">
    <location>
        <begin position="279"/>
        <end position="307"/>
    </location>
</feature>
<evidence type="ECO:0000256" key="3">
    <source>
        <dbReference type="ARBA" id="ARBA00022692"/>
    </source>
</evidence>
<feature type="transmembrane region" description="Helical" evidence="6">
    <location>
        <begin position="314"/>
        <end position="338"/>
    </location>
</feature>
<feature type="transmembrane region" description="Helical" evidence="6">
    <location>
        <begin position="137"/>
        <end position="155"/>
    </location>
</feature>
<evidence type="ECO:0000256" key="6">
    <source>
        <dbReference type="SAM" id="Phobius"/>
    </source>
</evidence>
<dbReference type="GO" id="GO:0022857">
    <property type="term" value="F:transmembrane transporter activity"/>
    <property type="evidence" value="ECO:0007669"/>
    <property type="project" value="InterPro"/>
</dbReference>